<dbReference type="RefSeq" id="WP_133591322.1">
    <property type="nucleotide sequence ID" value="NZ_CP037953.1"/>
</dbReference>
<dbReference type="Proteomes" id="UP000295375">
    <property type="component" value="Unassembled WGS sequence"/>
</dbReference>
<dbReference type="Pfam" id="PF08238">
    <property type="entry name" value="Sel1"/>
    <property type="match status" value="7"/>
</dbReference>
<keyword evidence="1" id="KW-0732">Signal</keyword>
<comment type="caution">
    <text evidence="2">The sequence shown here is derived from an EMBL/GenBank/DDBJ whole genome shotgun (WGS) entry which is preliminary data.</text>
</comment>
<dbReference type="InterPro" id="IPR050767">
    <property type="entry name" value="Sel1_AlgK"/>
</dbReference>
<dbReference type="SUPFAM" id="SSF81901">
    <property type="entry name" value="HCP-like"/>
    <property type="match status" value="2"/>
</dbReference>
<organism evidence="2 3">
    <name type="scientific">Permianibacter aggregans</name>
    <dbReference type="NCBI Taxonomy" id="1510150"/>
    <lineage>
        <taxon>Bacteria</taxon>
        <taxon>Pseudomonadati</taxon>
        <taxon>Pseudomonadota</taxon>
        <taxon>Gammaproteobacteria</taxon>
        <taxon>Pseudomonadales</taxon>
        <taxon>Pseudomonadaceae</taxon>
        <taxon>Permianibacter</taxon>
    </lineage>
</organism>
<name>A0A4R6UNQ9_9GAMM</name>
<evidence type="ECO:0000313" key="2">
    <source>
        <dbReference type="EMBL" id="TDQ47123.1"/>
    </source>
</evidence>
<dbReference type="PANTHER" id="PTHR11102:SF147">
    <property type="entry name" value="SEL1L ADAPTOR SUBUNIT OF ERAD E3 UBIQUITIN LIGASE"/>
    <property type="match status" value="1"/>
</dbReference>
<dbReference type="OrthoDB" id="9792653at2"/>
<dbReference type="InterPro" id="IPR006597">
    <property type="entry name" value="Sel1-like"/>
</dbReference>
<dbReference type="Gene3D" id="1.25.40.10">
    <property type="entry name" value="Tetratricopeptide repeat domain"/>
    <property type="match status" value="2"/>
</dbReference>
<dbReference type="SMART" id="SM00671">
    <property type="entry name" value="SEL1"/>
    <property type="match status" value="6"/>
</dbReference>
<dbReference type="PROSITE" id="PS51257">
    <property type="entry name" value="PROKAR_LIPOPROTEIN"/>
    <property type="match status" value="1"/>
</dbReference>
<evidence type="ECO:0000256" key="1">
    <source>
        <dbReference type="SAM" id="SignalP"/>
    </source>
</evidence>
<gene>
    <name evidence="2" type="ORF">EV696_11151</name>
</gene>
<accession>A0A4R6UNQ9</accession>
<feature type="chain" id="PRO_5020360483" evidence="1">
    <location>
        <begin position="19"/>
        <end position="644"/>
    </location>
</feature>
<dbReference type="AlphaFoldDB" id="A0A4R6UNQ9"/>
<proteinExistence type="predicted"/>
<dbReference type="PANTHER" id="PTHR11102">
    <property type="entry name" value="SEL-1-LIKE PROTEIN"/>
    <property type="match status" value="1"/>
</dbReference>
<dbReference type="EMBL" id="SNYM01000011">
    <property type="protein sequence ID" value="TDQ47123.1"/>
    <property type="molecule type" value="Genomic_DNA"/>
</dbReference>
<dbReference type="InterPro" id="IPR011990">
    <property type="entry name" value="TPR-like_helical_dom_sf"/>
</dbReference>
<keyword evidence="3" id="KW-1185">Reference proteome</keyword>
<feature type="signal peptide" evidence="1">
    <location>
        <begin position="1"/>
        <end position="18"/>
    </location>
</feature>
<protein>
    <submittedName>
        <fullName evidence="2">TPR repeat protein</fullName>
    </submittedName>
</protein>
<reference evidence="2 3" key="1">
    <citation type="submission" date="2019-03" db="EMBL/GenBank/DDBJ databases">
        <title>Genomic Encyclopedia of Type Strains, Phase IV (KMG-IV): sequencing the most valuable type-strain genomes for metagenomic binning, comparative biology and taxonomic classification.</title>
        <authorList>
            <person name="Goeker M."/>
        </authorList>
    </citation>
    <scope>NUCLEOTIDE SEQUENCE [LARGE SCALE GENOMIC DNA]</scope>
    <source>
        <strain evidence="2 3">DSM 103792</strain>
    </source>
</reference>
<evidence type="ECO:0000313" key="3">
    <source>
        <dbReference type="Proteomes" id="UP000295375"/>
    </source>
</evidence>
<sequence>MKKSIVSTVFVLALTACAGRNAMNPDQRFNEMADRIMKQQQVPLYQAAWNAYLRSSQVSQSNAQHEAYLRALDQIQKGELSCDQVNWSILTRQNFWALKPHLSASACYQEKGKLALAQQHDAAVEFILNGILRSGDGEDVNSAYEVASLGDADDLIEFMGLRVIDSYGEFHAARQGLYYVVVAEDLETGQQKEIYLNNQRFIHAVVGAQYPFLGTFDGWNTKVLPELAEYGKYMKVPLGDAAFADGKTDEGFKHYMAAIAEGSHRARVRLAVQCLRKNLPQLSNDQCVQILVEAVEAQYVPAIILLAFAYESGFGVEKDVALSRELLASIGNRKPPGYSEFAMYKYWGDESIGKKNDAVANAYLSKSEAMGFPEAKLVALLLRMGKSPKDWETHLTELKKLGEDGKEVAAYLVGEFLYETNQKGTEEFNESEVWFKKAAEKGHPASFNVLGRAAQRGEYRAVNIQDANYYFTEAAIRFNPNSMLSLGYHAENGRGVVKDYAQAFNWYAMCHAQGNEICSHNLGRLFHYGFGVKVDYAIAFKLYMESAEKNYPKAFNGLGILYRDGEGVEKNIGKAIEYFQKAADRNDVYANYNLGVLFLLGRDVPRDLDKAKKYLLNAEGHPFVDVRLRELASIISVAEPEQSK</sequence>